<name>A0A847SI09_9BACT</name>
<dbReference type="Proteomes" id="UP000552864">
    <property type="component" value="Unassembled WGS sequence"/>
</dbReference>
<dbReference type="RefSeq" id="WP_168738690.1">
    <property type="nucleotide sequence ID" value="NZ_JABAHZ010000002.1"/>
</dbReference>
<dbReference type="AlphaFoldDB" id="A0A847SI09"/>
<organism evidence="1 2">
    <name type="scientific">Chitinophaga eiseniae</name>
    <dbReference type="NCBI Taxonomy" id="634771"/>
    <lineage>
        <taxon>Bacteria</taxon>
        <taxon>Pseudomonadati</taxon>
        <taxon>Bacteroidota</taxon>
        <taxon>Chitinophagia</taxon>
        <taxon>Chitinophagales</taxon>
        <taxon>Chitinophagaceae</taxon>
        <taxon>Chitinophaga</taxon>
    </lineage>
</organism>
<comment type="caution">
    <text evidence="1">The sequence shown here is derived from an EMBL/GenBank/DDBJ whole genome shotgun (WGS) entry which is preliminary data.</text>
</comment>
<protein>
    <submittedName>
        <fullName evidence="1">Uncharacterized protein</fullName>
    </submittedName>
</protein>
<evidence type="ECO:0000313" key="1">
    <source>
        <dbReference type="EMBL" id="NLR79383.1"/>
    </source>
</evidence>
<gene>
    <name evidence="1" type="ORF">HGH91_12145</name>
</gene>
<accession>A0A847SI09</accession>
<dbReference type="EMBL" id="JABAHZ010000002">
    <property type="protein sequence ID" value="NLR79383.1"/>
    <property type="molecule type" value="Genomic_DNA"/>
</dbReference>
<sequence>MSVYAIHKIGFFYTDDAFEASGEGTVVKIVHSLDEARKMKQAEDIASLKTVLQYDLRIEEFYTYHDKARELDKQLQSFLAENFPNQQGSEFYAHLSDEQAKYILNLLSLQFHQIAEYDDEESIDVTAFENDEEESELSEF</sequence>
<evidence type="ECO:0000313" key="2">
    <source>
        <dbReference type="Proteomes" id="UP000552864"/>
    </source>
</evidence>
<proteinExistence type="predicted"/>
<keyword evidence="2" id="KW-1185">Reference proteome</keyword>
<reference evidence="1 2" key="1">
    <citation type="submission" date="2020-04" db="EMBL/GenBank/DDBJ databases">
        <authorList>
            <person name="Yin C."/>
        </authorList>
    </citation>
    <scope>NUCLEOTIDE SEQUENCE [LARGE SCALE GENOMIC DNA]</scope>
    <source>
        <strain evidence="1 2">Ak56</strain>
    </source>
</reference>